<evidence type="ECO:0000313" key="1">
    <source>
        <dbReference type="EMBL" id="SVD83876.1"/>
    </source>
</evidence>
<protein>
    <submittedName>
        <fullName evidence="1">Uncharacterized protein</fullName>
    </submittedName>
</protein>
<sequence length="189" mass="22223">MLATNSEWAAPVSLTDRRYFVLDVSEAKRNDFDFFRKLQHEQNNGGREALLQALMDFDLSDFEVRNIPETPARLEQKFLSMEPIEKWWTAVLSDENFLIGGKILESDEINRKAKSDLLDSFNEYTKEHKPTHRNWEARRFCCQFKKLVPFANEKRTGSGPREYQFPSTNECKLYFADKYSLSSDVFEIN</sequence>
<reference evidence="1" key="1">
    <citation type="submission" date="2018-05" db="EMBL/GenBank/DDBJ databases">
        <authorList>
            <person name="Lanie J.A."/>
            <person name="Ng W.-L."/>
            <person name="Kazmierczak K.M."/>
            <person name="Andrzejewski T.M."/>
            <person name="Davidsen T.M."/>
            <person name="Wayne K.J."/>
            <person name="Tettelin H."/>
            <person name="Glass J.I."/>
            <person name="Rusch D."/>
            <person name="Podicherti R."/>
            <person name="Tsui H.-C.T."/>
            <person name="Winkler M.E."/>
        </authorList>
    </citation>
    <scope>NUCLEOTIDE SEQUENCE</scope>
</reference>
<accession>A0A382YKQ3</accession>
<dbReference type="AlphaFoldDB" id="A0A382YKQ3"/>
<gene>
    <name evidence="1" type="ORF">METZ01_LOCUS436730</name>
</gene>
<proteinExistence type="predicted"/>
<name>A0A382YKQ3_9ZZZZ</name>
<organism evidence="1">
    <name type="scientific">marine metagenome</name>
    <dbReference type="NCBI Taxonomy" id="408172"/>
    <lineage>
        <taxon>unclassified sequences</taxon>
        <taxon>metagenomes</taxon>
        <taxon>ecological metagenomes</taxon>
    </lineage>
</organism>
<dbReference type="EMBL" id="UINC01176652">
    <property type="protein sequence ID" value="SVD83876.1"/>
    <property type="molecule type" value="Genomic_DNA"/>
</dbReference>